<dbReference type="PANTHER" id="PTHR45080">
    <property type="entry name" value="CONTACTIN 5"/>
    <property type="match status" value="1"/>
</dbReference>
<dbReference type="Proteomes" id="UP001497623">
    <property type="component" value="Unassembled WGS sequence"/>
</dbReference>
<dbReference type="GO" id="GO:0007156">
    <property type="term" value="P:homophilic cell adhesion via plasma membrane adhesion molecules"/>
    <property type="evidence" value="ECO:0007669"/>
    <property type="project" value="TreeGrafter"/>
</dbReference>
<keyword evidence="6" id="KW-1185">Reference proteome</keyword>
<dbReference type="GO" id="GO:0005886">
    <property type="term" value="C:plasma membrane"/>
    <property type="evidence" value="ECO:0007669"/>
    <property type="project" value="TreeGrafter"/>
</dbReference>
<dbReference type="InterPro" id="IPR036179">
    <property type="entry name" value="Ig-like_dom_sf"/>
</dbReference>
<accession>A0AAV2SJN1</accession>
<dbReference type="SMART" id="SM00408">
    <property type="entry name" value="IGc2"/>
    <property type="match status" value="3"/>
</dbReference>
<dbReference type="EMBL" id="CAXKWB010072475">
    <property type="protein sequence ID" value="CAL4196205.1"/>
    <property type="molecule type" value="Genomic_DNA"/>
</dbReference>
<keyword evidence="2" id="KW-0393">Immunoglobulin domain</keyword>
<dbReference type="Pfam" id="PF13927">
    <property type="entry name" value="Ig_3"/>
    <property type="match status" value="2"/>
</dbReference>
<dbReference type="Pfam" id="PF07679">
    <property type="entry name" value="I-set"/>
    <property type="match status" value="1"/>
</dbReference>
<dbReference type="InterPro" id="IPR013783">
    <property type="entry name" value="Ig-like_fold"/>
</dbReference>
<evidence type="ECO:0000313" key="6">
    <source>
        <dbReference type="Proteomes" id="UP001497623"/>
    </source>
</evidence>
<dbReference type="SMART" id="SM00409">
    <property type="entry name" value="IG"/>
    <property type="match status" value="3"/>
</dbReference>
<feature type="non-terminal residue" evidence="5">
    <location>
        <position position="473"/>
    </location>
</feature>
<dbReference type="AlphaFoldDB" id="A0AAV2SJN1"/>
<feature type="domain" description="Ig-like" evidence="4">
    <location>
        <begin position="51"/>
        <end position="123"/>
    </location>
</feature>
<sequence length="473" mass="54308">MRLFWFKLIIFFLTSEAQGSVWLYPQLQEYENGVMNHDNELNPYGLDAPRPEFLAESQHIIKKEGETVTFNCATVSYKLFVLFMKKVATENNKEEILFTNKVEKNGQFTIKNVQRSDAGKYICFYVPHPDGPLVELIHTLEVQYSPRILSHSVDQHVAYGSSVTLECSAEGNPTPRITWSKVYGRLPSGSYEEDGHSMTFKNVNGHVEGNYSCKANNGIGNPDVKHIFVYVEYKPAIITENAIIRTGEGDRVELVCIVYSRPTASVIWKKDNTTLTIEPNITKQGSGYRHALVINQVSVGDFGEYKCIAENSKGFDTGFISMTDKPKAPLITSYKYGGEEHYYILTWKSLSWYPITEYQIMYRKARINEWSDKSGPWEILSVFDGNEVKTRGLRHTTRSLRHTTRDLQHYMKYNITHLDAGTDYQVILKVKNHVRWSYYTMYEFSTRKVTARSVTVVKPNAKVEAMMTIETVM</sequence>
<dbReference type="SUPFAM" id="SSF49265">
    <property type="entry name" value="Fibronectin type III"/>
    <property type="match status" value="1"/>
</dbReference>
<feature type="chain" id="PRO_5043438794" description="Ig-like domain-containing protein" evidence="3">
    <location>
        <begin position="20"/>
        <end position="473"/>
    </location>
</feature>
<feature type="signal peptide" evidence="3">
    <location>
        <begin position="1"/>
        <end position="19"/>
    </location>
</feature>
<dbReference type="SUPFAM" id="SSF48726">
    <property type="entry name" value="Immunoglobulin"/>
    <property type="match status" value="3"/>
</dbReference>
<dbReference type="InterPro" id="IPR050958">
    <property type="entry name" value="Cell_Adh-Cytoskel_Orgn"/>
</dbReference>
<dbReference type="GO" id="GO:0050808">
    <property type="term" value="P:synapse organization"/>
    <property type="evidence" value="ECO:0007669"/>
    <property type="project" value="TreeGrafter"/>
</dbReference>
<dbReference type="InterPro" id="IPR003599">
    <property type="entry name" value="Ig_sub"/>
</dbReference>
<dbReference type="InterPro" id="IPR013098">
    <property type="entry name" value="Ig_I-set"/>
</dbReference>
<name>A0AAV2SJN1_MEGNR</name>
<reference evidence="5 6" key="1">
    <citation type="submission" date="2024-05" db="EMBL/GenBank/DDBJ databases">
        <authorList>
            <person name="Wallberg A."/>
        </authorList>
    </citation>
    <scope>NUCLEOTIDE SEQUENCE [LARGE SCALE GENOMIC DNA]</scope>
</reference>
<dbReference type="InterPro" id="IPR003598">
    <property type="entry name" value="Ig_sub2"/>
</dbReference>
<keyword evidence="3" id="KW-0732">Signal</keyword>
<dbReference type="CDD" id="cd00096">
    <property type="entry name" value="Ig"/>
    <property type="match status" value="1"/>
</dbReference>
<dbReference type="PROSITE" id="PS50835">
    <property type="entry name" value="IG_LIKE"/>
    <property type="match status" value="3"/>
</dbReference>
<evidence type="ECO:0000259" key="4">
    <source>
        <dbReference type="PROSITE" id="PS50835"/>
    </source>
</evidence>
<keyword evidence="1" id="KW-0677">Repeat</keyword>
<evidence type="ECO:0000256" key="2">
    <source>
        <dbReference type="ARBA" id="ARBA00023319"/>
    </source>
</evidence>
<evidence type="ECO:0000256" key="1">
    <source>
        <dbReference type="ARBA" id="ARBA00022737"/>
    </source>
</evidence>
<gene>
    <name evidence="5" type="ORF">MNOR_LOCUS37136</name>
</gene>
<dbReference type="GO" id="GO:0030424">
    <property type="term" value="C:axon"/>
    <property type="evidence" value="ECO:0007669"/>
    <property type="project" value="TreeGrafter"/>
</dbReference>
<proteinExistence type="predicted"/>
<evidence type="ECO:0000313" key="5">
    <source>
        <dbReference type="EMBL" id="CAL4196205.1"/>
    </source>
</evidence>
<dbReference type="PANTHER" id="PTHR45080:SF33">
    <property type="entry name" value="IG-LIKE DOMAIN-CONTAINING PROTEIN"/>
    <property type="match status" value="1"/>
</dbReference>
<dbReference type="InterPro" id="IPR007110">
    <property type="entry name" value="Ig-like_dom"/>
</dbReference>
<dbReference type="InterPro" id="IPR036116">
    <property type="entry name" value="FN3_sf"/>
</dbReference>
<evidence type="ECO:0000256" key="3">
    <source>
        <dbReference type="SAM" id="SignalP"/>
    </source>
</evidence>
<feature type="domain" description="Ig-like" evidence="4">
    <location>
        <begin position="146"/>
        <end position="218"/>
    </location>
</feature>
<comment type="caution">
    <text evidence="5">The sequence shown here is derived from an EMBL/GenBank/DDBJ whole genome shotgun (WGS) entry which is preliminary data.</text>
</comment>
<organism evidence="5 6">
    <name type="scientific">Meganyctiphanes norvegica</name>
    <name type="common">Northern krill</name>
    <name type="synonym">Thysanopoda norvegica</name>
    <dbReference type="NCBI Taxonomy" id="48144"/>
    <lineage>
        <taxon>Eukaryota</taxon>
        <taxon>Metazoa</taxon>
        <taxon>Ecdysozoa</taxon>
        <taxon>Arthropoda</taxon>
        <taxon>Crustacea</taxon>
        <taxon>Multicrustacea</taxon>
        <taxon>Malacostraca</taxon>
        <taxon>Eumalacostraca</taxon>
        <taxon>Eucarida</taxon>
        <taxon>Euphausiacea</taxon>
        <taxon>Euphausiidae</taxon>
        <taxon>Meganyctiphanes</taxon>
    </lineage>
</organism>
<dbReference type="GO" id="GO:0008046">
    <property type="term" value="F:axon guidance receptor activity"/>
    <property type="evidence" value="ECO:0007669"/>
    <property type="project" value="TreeGrafter"/>
</dbReference>
<protein>
    <recommendedName>
        <fullName evidence="4">Ig-like domain-containing protein</fullName>
    </recommendedName>
</protein>
<dbReference type="Gene3D" id="2.60.40.10">
    <property type="entry name" value="Immunoglobulins"/>
    <property type="match status" value="4"/>
</dbReference>
<feature type="domain" description="Ig-like" evidence="4">
    <location>
        <begin position="235"/>
        <end position="323"/>
    </location>
</feature>
<dbReference type="GO" id="GO:0043025">
    <property type="term" value="C:neuronal cell body"/>
    <property type="evidence" value="ECO:0007669"/>
    <property type="project" value="TreeGrafter"/>
</dbReference>